<dbReference type="Proteomes" id="UP000075920">
    <property type="component" value="Unassembled WGS sequence"/>
</dbReference>
<reference evidence="1" key="2">
    <citation type="submission" date="2020-05" db="UniProtKB">
        <authorList>
            <consortium name="EnsemblMetazoa"/>
        </authorList>
    </citation>
    <scope>IDENTIFICATION</scope>
    <source>
        <strain evidence="1">MINIMUS1</strain>
    </source>
</reference>
<evidence type="ECO:0000313" key="2">
    <source>
        <dbReference type="Proteomes" id="UP000075920"/>
    </source>
</evidence>
<dbReference type="EnsemblMetazoa" id="AMIN014115-RB">
    <property type="protein sequence ID" value="AMIN014115-PB"/>
    <property type="gene ID" value="AMIN014115"/>
</dbReference>
<dbReference type="VEuPathDB" id="VectorBase:AMIN014115"/>
<evidence type="ECO:0000313" key="1">
    <source>
        <dbReference type="EnsemblMetazoa" id="AMIN014115-PB"/>
    </source>
</evidence>
<protein>
    <submittedName>
        <fullName evidence="1">Uncharacterized protein</fullName>
    </submittedName>
</protein>
<proteinExistence type="predicted"/>
<organism evidence="1 2">
    <name type="scientific">Anopheles minimus</name>
    <dbReference type="NCBI Taxonomy" id="112268"/>
    <lineage>
        <taxon>Eukaryota</taxon>
        <taxon>Metazoa</taxon>
        <taxon>Ecdysozoa</taxon>
        <taxon>Arthropoda</taxon>
        <taxon>Hexapoda</taxon>
        <taxon>Insecta</taxon>
        <taxon>Pterygota</taxon>
        <taxon>Neoptera</taxon>
        <taxon>Endopterygota</taxon>
        <taxon>Diptera</taxon>
        <taxon>Nematocera</taxon>
        <taxon>Culicoidea</taxon>
        <taxon>Culicidae</taxon>
        <taxon>Anophelinae</taxon>
        <taxon>Anopheles</taxon>
    </lineage>
</organism>
<accession>A0A182WN09</accession>
<keyword evidence="2" id="KW-1185">Reference proteome</keyword>
<reference evidence="2" key="1">
    <citation type="submission" date="2013-03" db="EMBL/GenBank/DDBJ databases">
        <title>The Genome Sequence of Anopheles minimus MINIMUS1.</title>
        <authorList>
            <consortium name="The Broad Institute Genomics Platform"/>
            <person name="Neafsey D.E."/>
            <person name="Walton C."/>
            <person name="Walker B."/>
            <person name="Young S.K."/>
            <person name="Zeng Q."/>
            <person name="Gargeya S."/>
            <person name="Fitzgerald M."/>
            <person name="Haas B."/>
            <person name="Abouelleil A."/>
            <person name="Allen A.W."/>
            <person name="Alvarado L."/>
            <person name="Arachchi H.M."/>
            <person name="Berlin A.M."/>
            <person name="Chapman S.B."/>
            <person name="Gainer-Dewar J."/>
            <person name="Goldberg J."/>
            <person name="Griggs A."/>
            <person name="Gujja S."/>
            <person name="Hansen M."/>
            <person name="Howarth C."/>
            <person name="Imamovic A."/>
            <person name="Ireland A."/>
            <person name="Larimer J."/>
            <person name="McCowan C."/>
            <person name="Murphy C."/>
            <person name="Pearson M."/>
            <person name="Poon T.W."/>
            <person name="Priest M."/>
            <person name="Roberts A."/>
            <person name="Saif S."/>
            <person name="Shea T."/>
            <person name="Sisk P."/>
            <person name="Sykes S."/>
            <person name="Wortman J."/>
            <person name="Nusbaum C."/>
            <person name="Birren B."/>
        </authorList>
    </citation>
    <scope>NUCLEOTIDE SEQUENCE [LARGE SCALE GENOMIC DNA]</scope>
    <source>
        <strain evidence="2">MINIMUS1</strain>
    </source>
</reference>
<dbReference type="AlphaFoldDB" id="A0A182WN09"/>
<name>A0A182WN09_9DIPT</name>
<sequence>MCGGARGEIKLVLKIEKATIHETTHFEKVS</sequence>